<keyword evidence="1" id="KW-0472">Membrane</keyword>
<feature type="transmembrane region" description="Helical" evidence="1">
    <location>
        <begin position="151"/>
        <end position="177"/>
    </location>
</feature>
<organism evidence="2 3">
    <name type="scientific">Actinoplanes italicus</name>
    <dbReference type="NCBI Taxonomy" id="113567"/>
    <lineage>
        <taxon>Bacteria</taxon>
        <taxon>Bacillati</taxon>
        <taxon>Actinomycetota</taxon>
        <taxon>Actinomycetes</taxon>
        <taxon>Micromonosporales</taxon>
        <taxon>Micromonosporaceae</taxon>
        <taxon>Actinoplanes</taxon>
    </lineage>
</organism>
<keyword evidence="1" id="KW-1133">Transmembrane helix</keyword>
<feature type="transmembrane region" description="Helical" evidence="1">
    <location>
        <begin position="113"/>
        <end position="139"/>
    </location>
</feature>
<keyword evidence="3" id="KW-1185">Reference proteome</keyword>
<feature type="transmembrane region" description="Helical" evidence="1">
    <location>
        <begin position="12"/>
        <end position="34"/>
    </location>
</feature>
<gene>
    <name evidence="2" type="ORF">CLV67_102479</name>
</gene>
<sequence>MNLIRAELLKLFTTSLWWIFAIVLLPLWGLALGYNWLAANVTLGTEGGDGELAGFGSVESVVSGLYTSGQSAGVLLVVLLGAIMVTGEFFHLTATSTFLTTPRRERVIVAKMIVAVGIAVSVWLLTTVLNLAAAPLALGNLNKPSYLAESFVWQAIGLNGLAFVLWALVGVGAGVLIRSQIGTVITLSVLYVIGTQVLTLIFFALSEYVWEPFMQLRVLVPTLASDLLITGPQLDDDPPRWVGGLILFGYATVTAVIGTLITKRRDIA</sequence>
<proteinExistence type="predicted"/>
<feature type="transmembrane region" description="Helical" evidence="1">
    <location>
        <begin position="241"/>
        <end position="262"/>
    </location>
</feature>
<dbReference type="RefSeq" id="WP_106316161.1">
    <property type="nucleotide sequence ID" value="NZ_BOMO01000011.1"/>
</dbReference>
<protein>
    <recommendedName>
        <fullName evidence="4">ABC-2 family transporter</fullName>
    </recommendedName>
</protein>
<dbReference type="AlphaFoldDB" id="A0A2T0KM49"/>
<dbReference type="PANTHER" id="PTHR37305">
    <property type="entry name" value="INTEGRAL MEMBRANE PROTEIN-RELATED"/>
    <property type="match status" value="1"/>
</dbReference>
<reference evidence="2 3" key="1">
    <citation type="submission" date="2018-03" db="EMBL/GenBank/DDBJ databases">
        <title>Genomic Encyclopedia of Archaeal and Bacterial Type Strains, Phase II (KMG-II): from individual species to whole genera.</title>
        <authorList>
            <person name="Goeker M."/>
        </authorList>
    </citation>
    <scope>NUCLEOTIDE SEQUENCE [LARGE SCALE GENOMIC DNA]</scope>
    <source>
        <strain evidence="2 3">DSM 43146</strain>
    </source>
</reference>
<feature type="transmembrane region" description="Helical" evidence="1">
    <location>
        <begin position="184"/>
        <end position="205"/>
    </location>
</feature>
<keyword evidence="1" id="KW-0812">Transmembrane</keyword>
<evidence type="ECO:0000313" key="2">
    <source>
        <dbReference type="EMBL" id="PRX24700.1"/>
    </source>
</evidence>
<dbReference type="PANTHER" id="PTHR37305:SF1">
    <property type="entry name" value="MEMBRANE PROTEIN"/>
    <property type="match status" value="1"/>
</dbReference>
<name>A0A2T0KM49_9ACTN</name>
<evidence type="ECO:0000313" key="3">
    <source>
        <dbReference type="Proteomes" id="UP000239415"/>
    </source>
</evidence>
<accession>A0A2T0KM49</accession>
<dbReference type="EMBL" id="PVMZ01000002">
    <property type="protein sequence ID" value="PRX24700.1"/>
    <property type="molecule type" value="Genomic_DNA"/>
</dbReference>
<evidence type="ECO:0000256" key="1">
    <source>
        <dbReference type="SAM" id="Phobius"/>
    </source>
</evidence>
<comment type="caution">
    <text evidence="2">The sequence shown here is derived from an EMBL/GenBank/DDBJ whole genome shotgun (WGS) entry which is preliminary data.</text>
</comment>
<evidence type="ECO:0008006" key="4">
    <source>
        <dbReference type="Google" id="ProtNLM"/>
    </source>
</evidence>
<feature type="transmembrane region" description="Helical" evidence="1">
    <location>
        <begin position="72"/>
        <end position="92"/>
    </location>
</feature>
<dbReference type="Proteomes" id="UP000239415">
    <property type="component" value="Unassembled WGS sequence"/>
</dbReference>
<dbReference type="OrthoDB" id="5244396at2"/>